<evidence type="ECO:0000313" key="1">
    <source>
        <dbReference type="EMBL" id="BCL61131.1"/>
    </source>
</evidence>
<keyword evidence="2" id="KW-1185">Reference proteome</keyword>
<dbReference type="AlphaFoldDB" id="A0A8D5JRK0"/>
<dbReference type="EMBL" id="AP024086">
    <property type="protein sequence ID" value="BCL61131.1"/>
    <property type="molecule type" value="Genomic_DNA"/>
</dbReference>
<reference evidence="1" key="1">
    <citation type="submission" date="2020-09" db="EMBL/GenBank/DDBJ databases">
        <title>Desulfogranum mesoprofundum gen. nov., sp. nov., a novel mesophilic, sulfate-reducing chemolithoautotroph isolated from a deep-sea hydrothermal vent chimney in the Suiyo Seamount.</title>
        <authorList>
            <person name="Hashimoto Y."/>
            <person name="Nakagawa S."/>
        </authorList>
    </citation>
    <scope>NUCLEOTIDE SEQUENCE</scope>
    <source>
        <strain evidence="1">KT2</strain>
    </source>
</reference>
<gene>
    <name evidence="1" type="ORF">DGMP_18240</name>
</gene>
<dbReference type="KEGG" id="dbk:DGMP_18240"/>
<accession>A0A8D5JRK0</accession>
<protein>
    <submittedName>
        <fullName evidence="1">Uncharacterized protein</fullName>
    </submittedName>
</protein>
<organism evidence="1 2">
    <name type="scientific">Desulfomarina profundi</name>
    <dbReference type="NCBI Taxonomy" id="2772557"/>
    <lineage>
        <taxon>Bacteria</taxon>
        <taxon>Pseudomonadati</taxon>
        <taxon>Thermodesulfobacteriota</taxon>
        <taxon>Desulfobulbia</taxon>
        <taxon>Desulfobulbales</taxon>
        <taxon>Desulfobulbaceae</taxon>
        <taxon>Desulfomarina</taxon>
    </lineage>
</organism>
<dbReference type="RefSeq" id="WP_228857178.1">
    <property type="nucleotide sequence ID" value="NZ_AP024086.1"/>
</dbReference>
<name>A0A8D5JRK0_9BACT</name>
<proteinExistence type="predicted"/>
<sequence>MNSLHSLYFPETTIYTTRQYPLFLLFAPLHLLRIAENTLNIHADGNQATDTFLQAELCHEHIPAPLGGDLDRFIRLLQDIKNRKDNYASQLSGLTLAAMSGTDSLSEDSEQQILSSILGQGQPVVKKKIGNNKQELLWQARLVLALGELLDREEEEIALQLASLQAEETELFQELAGDEDSPLGDSPAQELSLIRQNMNPPHAGNMDKRLRSWKRLYREGNVPSCDLLVTTEKDAGELLFESYEKQHQATALHLGQVTLPALVHTDSHEAVEAIRDFREFARKPLADFSRLISRLQESERLEKTIDFNSVFSEFIPGWETALENRFPAEEFGRIPAGFYSLADTSIPQLLGAENSGHSSKNVILALVDINSRYRG</sequence>
<evidence type="ECO:0000313" key="2">
    <source>
        <dbReference type="Proteomes" id="UP000826725"/>
    </source>
</evidence>
<dbReference type="Proteomes" id="UP000826725">
    <property type="component" value="Chromosome"/>
</dbReference>